<keyword evidence="4" id="KW-0997">Cell inner membrane</keyword>
<evidence type="ECO:0000313" key="14">
    <source>
        <dbReference type="Proteomes" id="UP000244441"/>
    </source>
</evidence>
<comment type="similarity">
    <text evidence="2">Belongs to the CcmF/CycK/Ccl1/NrfE/CcsA family.</text>
</comment>
<dbReference type="NCBIfam" id="NF007691">
    <property type="entry name" value="PRK10369.1"/>
    <property type="match status" value="1"/>
</dbReference>
<keyword evidence="8 10" id="KW-0472">Membrane</keyword>
<dbReference type="PANTHER" id="PTHR43653:SF1">
    <property type="entry name" value="CYTOCHROME C-TYPE BIOGENESIS PROTEIN CCMF"/>
    <property type="match status" value="1"/>
</dbReference>
<evidence type="ECO:0000256" key="5">
    <source>
        <dbReference type="ARBA" id="ARBA00022692"/>
    </source>
</evidence>
<evidence type="ECO:0000256" key="4">
    <source>
        <dbReference type="ARBA" id="ARBA00022519"/>
    </source>
</evidence>
<evidence type="ECO:0000256" key="6">
    <source>
        <dbReference type="ARBA" id="ARBA00022748"/>
    </source>
</evidence>
<feature type="transmembrane region" description="Helical" evidence="10">
    <location>
        <begin position="425"/>
        <end position="444"/>
    </location>
</feature>
<feature type="transmembrane region" description="Helical" evidence="10">
    <location>
        <begin position="38"/>
        <end position="61"/>
    </location>
</feature>
<evidence type="ECO:0000256" key="1">
    <source>
        <dbReference type="ARBA" id="ARBA00004429"/>
    </source>
</evidence>
<comment type="subcellular location">
    <subcellularLocation>
        <location evidence="1">Cell inner membrane</location>
        <topology evidence="1">Multi-pass membrane protein</topology>
    </subcellularLocation>
</comment>
<dbReference type="PRINTS" id="PR01411">
    <property type="entry name" value="CCMFBIOGNSIS"/>
</dbReference>
<feature type="transmembrane region" description="Helical" evidence="10">
    <location>
        <begin position="491"/>
        <end position="512"/>
    </location>
</feature>
<dbReference type="KEGG" id="cate:C2869_13555"/>
<feature type="transmembrane region" description="Helical" evidence="10">
    <location>
        <begin position="122"/>
        <end position="142"/>
    </location>
</feature>
<comment type="function">
    <text evidence="9">Required for the biogenesis of c-type cytochromes. Possible subunit of a heme lyase.</text>
</comment>
<dbReference type="InterPro" id="IPR032523">
    <property type="entry name" value="CcmF_C"/>
</dbReference>
<evidence type="ECO:0000256" key="7">
    <source>
        <dbReference type="ARBA" id="ARBA00022989"/>
    </source>
</evidence>
<feature type="transmembrane region" description="Helical" evidence="10">
    <location>
        <begin position="278"/>
        <end position="306"/>
    </location>
</feature>
<evidence type="ECO:0000256" key="8">
    <source>
        <dbReference type="ARBA" id="ARBA00023136"/>
    </source>
</evidence>
<dbReference type="AlphaFoldDB" id="A0A2S0VT66"/>
<dbReference type="PRINTS" id="PR01410">
    <property type="entry name" value="CCBIOGENESIS"/>
</dbReference>
<feature type="transmembrane region" description="Helical" evidence="10">
    <location>
        <begin position="611"/>
        <end position="631"/>
    </location>
</feature>
<feature type="domain" description="Cytochrome c assembly protein" evidence="11">
    <location>
        <begin position="89"/>
        <end position="296"/>
    </location>
</feature>
<proteinExistence type="inferred from homology"/>
<feature type="transmembrane region" description="Helical" evidence="10">
    <location>
        <begin position="210"/>
        <end position="230"/>
    </location>
</feature>
<gene>
    <name evidence="13" type="ORF">C2869_13555</name>
</gene>
<dbReference type="InterPro" id="IPR003567">
    <property type="entry name" value="Cyt_c_biogenesis"/>
</dbReference>
<dbReference type="InterPro" id="IPR002541">
    <property type="entry name" value="Cyt_c_assembly"/>
</dbReference>
<dbReference type="InterPro" id="IPR003568">
    <property type="entry name" value="Cyt_c_biogenesis_CcmF"/>
</dbReference>
<evidence type="ECO:0000256" key="10">
    <source>
        <dbReference type="SAM" id="Phobius"/>
    </source>
</evidence>
<keyword evidence="3" id="KW-1003">Cell membrane</keyword>
<dbReference type="PANTHER" id="PTHR43653">
    <property type="entry name" value="CYTOCHROME C ASSEMBLY PROTEIN-RELATED"/>
    <property type="match status" value="1"/>
</dbReference>
<dbReference type="NCBIfam" id="TIGR00353">
    <property type="entry name" value="nrfE"/>
    <property type="match status" value="1"/>
</dbReference>
<dbReference type="GO" id="GO:0017004">
    <property type="term" value="P:cytochrome complex assembly"/>
    <property type="evidence" value="ECO:0007669"/>
    <property type="project" value="UniProtKB-KW"/>
</dbReference>
<dbReference type="GO" id="GO:0015232">
    <property type="term" value="F:heme transmembrane transporter activity"/>
    <property type="evidence" value="ECO:0007669"/>
    <property type="project" value="InterPro"/>
</dbReference>
<feature type="transmembrane region" description="Helical" evidence="10">
    <location>
        <begin position="250"/>
        <end position="266"/>
    </location>
</feature>
<dbReference type="GO" id="GO:0005886">
    <property type="term" value="C:plasma membrane"/>
    <property type="evidence" value="ECO:0007669"/>
    <property type="project" value="UniProtKB-SubCell"/>
</dbReference>
<feature type="transmembrane region" description="Helical" evidence="10">
    <location>
        <begin position="81"/>
        <end position="110"/>
    </location>
</feature>
<evidence type="ECO:0000259" key="11">
    <source>
        <dbReference type="Pfam" id="PF01578"/>
    </source>
</evidence>
<accession>A0A2S0VT66</accession>
<reference evidence="13 14" key="1">
    <citation type="submission" date="2018-01" db="EMBL/GenBank/DDBJ databases">
        <title>Genome sequence of a Cantenovulum-like bacteria.</title>
        <authorList>
            <person name="Tan W.R."/>
            <person name="Lau N.-S."/>
            <person name="Go F."/>
            <person name="Amirul A.-A.A."/>
        </authorList>
    </citation>
    <scope>NUCLEOTIDE SEQUENCE [LARGE SCALE GENOMIC DNA]</scope>
    <source>
        <strain evidence="13 14">CCB-QB4</strain>
    </source>
</reference>
<evidence type="ECO:0000256" key="9">
    <source>
        <dbReference type="ARBA" id="ARBA00037230"/>
    </source>
</evidence>
<dbReference type="Pfam" id="PF01578">
    <property type="entry name" value="Cytochrom_C_asm"/>
    <property type="match status" value="1"/>
</dbReference>
<keyword evidence="5 10" id="KW-0812">Transmembrane</keyword>
<evidence type="ECO:0000256" key="3">
    <source>
        <dbReference type="ARBA" id="ARBA00022475"/>
    </source>
</evidence>
<dbReference type="EMBL" id="CP026604">
    <property type="protein sequence ID" value="AWB67401.1"/>
    <property type="molecule type" value="Genomic_DNA"/>
</dbReference>
<feature type="transmembrane region" description="Helical" evidence="10">
    <location>
        <begin position="6"/>
        <end position="26"/>
    </location>
</feature>
<organism evidence="13 14">
    <name type="scientific">Saccharobesus litoralis</name>
    <dbReference type="NCBI Taxonomy" id="2172099"/>
    <lineage>
        <taxon>Bacteria</taxon>
        <taxon>Pseudomonadati</taxon>
        <taxon>Pseudomonadota</taxon>
        <taxon>Gammaproteobacteria</taxon>
        <taxon>Alteromonadales</taxon>
        <taxon>Alteromonadaceae</taxon>
        <taxon>Saccharobesus</taxon>
    </lineage>
</organism>
<feature type="transmembrane region" description="Helical" evidence="10">
    <location>
        <begin position="178"/>
        <end position="198"/>
    </location>
</feature>
<dbReference type="Proteomes" id="UP000244441">
    <property type="component" value="Chromosome"/>
</dbReference>
<evidence type="ECO:0000313" key="13">
    <source>
        <dbReference type="EMBL" id="AWB67401.1"/>
    </source>
</evidence>
<feature type="transmembrane region" description="Helical" evidence="10">
    <location>
        <begin position="394"/>
        <end position="413"/>
    </location>
</feature>
<keyword evidence="6" id="KW-0201">Cytochrome c-type biogenesis</keyword>
<evidence type="ECO:0000259" key="12">
    <source>
        <dbReference type="Pfam" id="PF16327"/>
    </source>
</evidence>
<dbReference type="GO" id="GO:0016829">
    <property type="term" value="F:lyase activity"/>
    <property type="evidence" value="ECO:0007669"/>
    <property type="project" value="UniProtKB-KW"/>
</dbReference>
<feature type="transmembrane region" description="Helical" evidence="10">
    <location>
        <begin position="353"/>
        <end position="374"/>
    </location>
</feature>
<protein>
    <submittedName>
        <fullName evidence="13">Heme lyase NrfEFG subunit NrfE</fullName>
    </submittedName>
</protein>
<dbReference type="OrthoDB" id="9761451at2"/>
<evidence type="ECO:0000256" key="2">
    <source>
        <dbReference type="ARBA" id="ARBA00009186"/>
    </source>
</evidence>
<dbReference type="Pfam" id="PF16327">
    <property type="entry name" value="CcmF_C"/>
    <property type="match status" value="1"/>
</dbReference>
<sequence length="649" mass="72397">MLPEIGHFALILALFFSIAQAILPMWGAQKRNAALISLARPLVSGTFLLVTLAFICLSWAFYVNDFSVAYVANNSNSLLPWYYRLSAVWGAHEGSLLLWIWILVLWSLGVSVFSRQLADEDVARVISVLGFIAVGFLAFILITSNPFDRTFPAYPVDGRDLNPLLQDFGLIIHPPMLYMGYVGFSVAFAFAISALISGKLDATWARWTRPWTLAAWGFLTCGIALGSWWAYYELGWGGWWFWDPVENASFMPWLAGTALIHSLAVTEKRNAFKSWTLLLAITAFSLSLLGTFLVRSGILVSVHAFASDPERGLFILAYLIVVIGGALTLYAVRGSQVTSTHRYRLFSREVLLFINNILLVVALVVVLLGTLLPLVHKEIGLGSISIGEPFFNNVFAYLFVPFSLVLGIAPLIRWKQDKLTRNNKAILSAIAVTLVFALTCYFAYAIDNIWTLLGVTLALWITVLTIWEIIQNTKGEPNRLSKLPLSHWGMVMGHVGFAFLIAGIALTTFGTVEKDVRMAQSDKVNLGQYQFTLDRIREVKGPNYSSFVADVSVQKQSSLFTLHAEKRYYQVKSSVMTEAGIDAGFTRDLYVALGEQFDDGSWAVRVYVKPFVRWIWLGSIFMCIGAILCIADRRYRTVLSLRSKTVAVS</sequence>
<name>A0A2S0VT66_9ALTE</name>
<dbReference type="GO" id="GO:0020037">
    <property type="term" value="F:heme binding"/>
    <property type="evidence" value="ECO:0007669"/>
    <property type="project" value="InterPro"/>
</dbReference>
<feature type="transmembrane region" description="Helical" evidence="10">
    <location>
        <begin position="450"/>
        <end position="470"/>
    </location>
</feature>
<feature type="domain" description="Cytochrome c-type biogenesis protein CcmF C-terminal" evidence="12">
    <location>
        <begin position="316"/>
        <end position="633"/>
    </location>
</feature>
<keyword evidence="7 10" id="KW-1133">Transmembrane helix</keyword>
<keyword evidence="14" id="KW-1185">Reference proteome</keyword>
<dbReference type="RefSeq" id="WP_108603448.1">
    <property type="nucleotide sequence ID" value="NZ_CP026604.1"/>
</dbReference>
<feature type="transmembrane region" description="Helical" evidence="10">
    <location>
        <begin position="312"/>
        <end position="332"/>
    </location>
</feature>
<keyword evidence="13" id="KW-0456">Lyase</keyword>